<dbReference type="InterPro" id="IPR011335">
    <property type="entry name" value="Restrct_endonuc-II-like"/>
</dbReference>
<dbReference type="Gene3D" id="3.40.1350.10">
    <property type="match status" value="1"/>
</dbReference>
<accession>A0A2H0RKS3</accession>
<dbReference type="AlphaFoldDB" id="A0A2H0RKS3"/>
<dbReference type="InterPro" id="IPR011856">
    <property type="entry name" value="tRNA_endonuc-like_dom_sf"/>
</dbReference>
<dbReference type="GO" id="GO:0003676">
    <property type="term" value="F:nucleic acid binding"/>
    <property type="evidence" value="ECO:0007669"/>
    <property type="project" value="InterPro"/>
</dbReference>
<dbReference type="Pfam" id="PF02021">
    <property type="entry name" value="UPF0102"/>
    <property type="match status" value="1"/>
</dbReference>
<dbReference type="HAMAP" id="MF_00048">
    <property type="entry name" value="UPF0102"/>
    <property type="match status" value="1"/>
</dbReference>
<dbReference type="PANTHER" id="PTHR34039:SF1">
    <property type="entry name" value="UPF0102 PROTEIN YRAN"/>
    <property type="match status" value="1"/>
</dbReference>
<evidence type="ECO:0000313" key="4">
    <source>
        <dbReference type="Proteomes" id="UP000230833"/>
    </source>
</evidence>
<dbReference type="PANTHER" id="PTHR34039">
    <property type="entry name" value="UPF0102 PROTEIN YRAN"/>
    <property type="match status" value="1"/>
</dbReference>
<evidence type="ECO:0000313" key="3">
    <source>
        <dbReference type="EMBL" id="PIR47070.1"/>
    </source>
</evidence>
<dbReference type="InterPro" id="IPR003509">
    <property type="entry name" value="UPF0102_YraN-like"/>
</dbReference>
<proteinExistence type="inferred from homology"/>
<comment type="similarity">
    <text evidence="1 2">Belongs to the UPF0102 family.</text>
</comment>
<name>A0A2H0RKS3_9BACT</name>
<dbReference type="Proteomes" id="UP000230833">
    <property type="component" value="Unassembled WGS sequence"/>
</dbReference>
<evidence type="ECO:0000256" key="2">
    <source>
        <dbReference type="HAMAP-Rule" id="MF_00048"/>
    </source>
</evidence>
<comment type="caution">
    <text evidence="3">The sequence shown here is derived from an EMBL/GenBank/DDBJ whole genome shotgun (WGS) entry which is preliminary data.</text>
</comment>
<dbReference type="EMBL" id="PCYL01000009">
    <property type="protein sequence ID" value="PIR47070.1"/>
    <property type="molecule type" value="Genomic_DNA"/>
</dbReference>
<dbReference type="SUPFAM" id="SSF52980">
    <property type="entry name" value="Restriction endonuclease-like"/>
    <property type="match status" value="1"/>
</dbReference>
<evidence type="ECO:0000256" key="1">
    <source>
        <dbReference type="ARBA" id="ARBA00006738"/>
    </source>
</evidence>
<sequence length="134" mass="15446">MSRTSKSLVGEAGENIAVRFLKNQGYSIMERNYKRPWGEIDIVAIKDKIVYFVEVKAMSLTTLAYEQSGSAPFSPEVHMNPEKVRRLRRAIESYLADRFREGAEPEFELDLVSVELDMERKKSRVRFLQGIELG</sequence>
<organism evidence="3 4">
    <name type="scientific">Candidatus Vogelbacteria bacterium CG10_big_fil_rev_8_21_14_0_10_45_14</name>
    <dbReference type="NCBI Taxonomy" id="1975042"/>
    <lineage>
        <taxon>Bacteria</taxon>
        <taxon>Candidatus Vogeliibacteriota</taxon>
    </lineage>
</organism>
<reference evidence="3 4" key="1">
    <citation type="submission" date="2017-09" db="EMBL/GenBank/DDBJ databases">
        <title>Depth-based differentiation of microbial function through sediment-hosted aquifers and enrichment of novel symbionts in the deep terrestrial subsurface.</title>
        <authorList>
            <person name="Probst A.J."/>
            <person name="Ladd B."/>
            <person name="Jarett J.K."/>
            <person name="Geller-Mcgrath D.E."/>
            <person name="Sieber C.M."/>
            <person name="Emerson J.B."/>
            <person name="Anantharaman K."/>
            <person name="Thomas B.C."/>
            <person name="Malmstrom R."/>
            <person name="Stieglmeier M."/>
            <person name="Klingl A."/>
            <person name="Woyke T."/>
            <person name="Ryan C.M."/>
            <person name="Banfield J.F."/>
        </authorList>
    </citation>
    <scope>NUCLEOTIDE SEQUENCE [LARGE SCALE GENOMIC DNA]</scope>
    <source>
        <strain evidence="3">CG10_big_fil_rev_8_21_14_0_10_45_14</strain>
    </source>
</reference>
<protein>
    <recommendedName>
        <fullName evidence="2">UPF0102 protein COV07_00905</fullName>
    </recommendedName>
</protein>
<gene>
    <name evidence="3" type="ORF">COV07_00905</name>
</gene>